<accession>A0A1G9QYS5</accession>
<protein>
    <recommendedName>
        <fullName evidence="3">LysM domain-containing protein</fullName>
    </recommendedName>
</protein>
<reference evidence="1 2" key="1">
    <citation type="submission" date="2016-10" db="EMBL/GenBank/DDBJ databases">
        <authorList>
            <person name="de Groot N.N."/>
        </authorList>
    </citation>
    <scope>NUCLEOTIDE SEQUENCE [LARGE SCALE GENOMIC DNA]</scope>
    <source>
        <strain evidence="1 2">DSM 44149</strain>
    </source>
</reference>
<evidence type="ECO:0008006" key="3">
    <source>
        <dbReference type="Google" id="ProtNLM"/>
    </source>
</evidence>
<dbReference type="STRING" id="211114.SAMN04489726_0087"/>
<dbReference type="Proteomes" id="UP000183376">
    <property type="component" value="Chromosome I"/>
</dbReference>
<name>A0A1G9QYS5_ALLAB</name>
<dbReference type="AlphaFoldDB" id="A0A1G9QYS5"/>
<dbReference type="EMBL" id="LT629701">
    <property type="protein sequence ID" value="SDM16021.1"/>
    <property type="molecule type" value="Genomic_DNA"/>
</dbReference>
<evidence type="ECO:0000313" key="1">
    <source>
        <dbReference type="EMBL" id="SDM16021.1"/>
    </source>
</evidence>
<gene>
    <name evidence="1" type="ORF">SAMN04489726_0087</name>
</gene>
<proteinExistence type="predicted"/>
<organism evidence="1 2">
    <name type="scientific">Allokutzneria albata</name>
    <name type="common">Kibdelosporangium albatum</name>
    <dbReference type="NCBI Taxonomy" id="211114"/>
    <lineage>
        <taxon>Bacteria</taxon>
        <taxon>Bacillati</taxon>
        <taxon>Actinomycetota</taxon>
        <taxon>Actinomycetes</taxon>
        <taxon>Pseudonocardiales</taxon>
        <taxon>Pseudonocardiaceae</taxon>
        <taxon>Allokutzneria</taxon>
    </lineage>
</organism>
<dbReference type="eggNOG" id="COG1652">
    <property type="taxonomic scope" value="Bacteria"/>
</dbReference>
<evidence type="ECO:0000313" key="2">
    <source>
        <dbReference type="Proteomes" id="UP000183376"/>
    </source>
</evidence>
<dbReference type="OrthoDB" id="9809850at2"/>
<dbReference type="RefSeq" id="WP_052407805.1">
    <property type="nucleotide sequence ID" value="NZ_JOEF01000022.1"/>
</dbReference>
<sequence length="120" mass="12786">MFSITSRYQGLPTAEIRLPDGRVVTYVRRRILPKPDSLGLIGEHVVAPGERPDHIAHKVFGAAELAWRLADGNGAFEPEELTARPGRRLRITLPEGIPGAASAGFSLGAPPTPPAGGHVH</sequence>
<keyword evidence="2" id="KW-1185">Reference proteome</keyword>